<evidence type="ECO:0000256" key="1">
    <source>
        <dbReference type="SAM" id="MobiDB-lite"/>
    </source>
</evidence>
<protein>
    <submittedName>
        <fullName evidence="2">Unannotated protein</fullName>
    </submittedName>
</protein>
<dbReference type="AlphaFoldDB" id="A0A6J7UUZ2"/>
<gene>
    <name evidence="2" type="ORF">UFOPK4306_02366</name>
</gene>
<feature type="region of interest" description="Disordered" evidence="1">
    <location>
        <begin position="33"/>
        <end position="56"/>
    </location>
</feature>
<reference evidence="2" key="1">
    <citation type="submission" date="2020-05" db="EMBL/GenBank/DDBJ databases">
        <authorList>
            <person name="Chiriac C."/>
            <person name="Salcher M."/>
            <person name="Ghai R."/>
            <person name="Kavagutti S V."/>
        </authorList>
    </citation>
    <scope>NUCLEOTIDE SEQUENCE</scope>
</reference>
<evidence type="ECO:0000313" key="2">
    <source>
        <dbReference type="EMBL" id="CAB5068328.1"/>
    </source>
</evidence>
<organism evidence="2">
    <name type="scientific">freshwater metagenome</name>
    <dbReference type="NCBI Taxonomy" id="449393"/>
    <lineage>
        <taxon>unclassified sequences</taxon>
        <taxon>metagenomes</taxon>
        <taxon>ecological metagenomes</taxon>
    </lineage>
</organism>
<proteinExistence type="predicted"/>
<dbReference type="EMBL" id="CAFBQP010000137">
    <property type="protein sequence ID" value="CAB5068328.1"/>
    <property type="molecule type" value="Genomic_DNA"/>
</dbReference>
<name>A0A6J7UUZ2_9ZZZZ</name>
<accession>A0A6J7UUZ2</accession>
<sequence>MPRISMSSENAAFPLTSFSASTLISGFPTTFISGTSGDGMTRGTAGETPGAVGLGS</sequence>